<dbReference type="EMBL" id="VIVR01000001">
    <property type="protein sequence ID" value="TWE20721.1"/>
    <property type="molecule type" value="Genomic_DNA"/>
</dbReference>
<keyword evidence="1" id="KW-0812">Transmembrane</keyword>
<gene>
    <name evidence="3" type="ORF">FB465_5879</name>
</gene>
<dbReference type="Pfam" id="PF07811">
    <property type="entry name" value="TadE"/>
    <property type="match status" value="1"/>
</dbReference>
<keyword evidence="1" id="KW-1133">Transmembrane helix</keyword>
<dbReference type="AlphaFoldDB" id="A0A561EYN7"/>
<evidence type="ECO:0000313" key="3">
    <source>
        <dbReference type="EMBL" id="TWE20721.1"/>
    </source>
</evidence>
<protein>
    <submittedName>
        <fullName evidence="3">TadE-like protein</fullName>
    </submittedName>
</protein>
<proteinExistence type="predicted"/>
<reference evidence="3 4" key="1">
    <citation type="submission" date="2019-06" db="EMBL/GenBank/DDBJ databases">
        <title>Sequencing the genomes of 1000 actinobacteria strains.</title>
        <authorList>
            <person name="Klenk H.-P."/>
        </authorList>
    </citation>
    <scope>NUCLEOTIDE SEQUENCE [LARGE SCALE GENOMIC DNA]</scope>
    <source>
        <strain evidence="3 4">DSM 41649</strain>
    </source>
</reference>
<feature type="domain" description="TadE-like" evidence="2">
    <location>
        <begin position="8"/>
        <end position="50"/>
    </location>
</feature>
<evidence type="ECO:0000313" key="4">
    <source>
        <dbReference type="Proteomes" id="UP000318416"/>
    </source>
</evidence>
<keyword evidence="4" id="KW-1185">Reference proteome</keyword>
<comment type="caution">
    <text evidence="3">The sequence shown here is derived from an EMBL/GenBank/DDBJ whole genome shotgun (WGS) entry which is preliminary data.</text>
</comment>
<dbReference type="RefSeq" id="WP_145795237.1">
    <property type="nucleotide sequence ID" value="NZ_BAAABR010000047.1"/>
</dbReference>
<dbReference type="OrthoDB" id="3872091at2"/>
<sequence>MKRGPDSGSVAIEAAILAPVLLTFVLIAVVAGRIQTTGGVVDAAARSGARAASLARSADGAQQAAAEAVQEVFKDRGVRCADAAASPVEFGTLETPTGPLRTVTVKVSCTVSLDYLLVAGTPGTKTMTSTFTSVVDRYRGTG</sequence>
<organism evidence="3 4">
    <name type="scientific">Kitasatospora atroaurantiaca</name>
    <dbReference type="NCBI Taxonomy" id="285545"/>
    <lineage>
        <taxon>Bacteria</taxon>
        <taxon>Bacillati</taxon>
        <taxon>Actinomycetota</taxon>
        <taxon>Actinomycetes</taxon>
        <taxon>Kitasatosporales</taxon>
        <taxon>Streptomycetaceae</taxon>
        <taxon>Kitasatospora</taxon>
    </lineage>
</organism>
<accession>A0A561EYN7</accession>
<dbReference type="Proteomes" id="UP000318416">
    <property type="component" value="Unassembled WGS sequence"/>
</dbReference>
<evidence type="ECO:0000256" key="1">
    <source>
        <dbReference type="SAM" id="Phobius"/>
    </source>
</evidence>
<keyword evidence="1" id="KW-0472">Membrane</keyword>
<dbReference type="InterPro" id="IPR012495">
    <property type="entry name" value="TadE-like_dom"/>
</dbReference>
<feature type="transmembrane region" description="Helical" evidence="1">
    <location>
        <begin position="12"/>
        <end position="31"/>
    </location>
</feature>
<evidence type="ECO:0000259" key="2">
    <source>
        <dbReference type="Pfam" id="PF07811"/>
    </source>
</evidence>
<name>A0A561EYN7_9ACTN</name>